<dbReference type="Proteomes" id="UP000321083">
    <property type="component" value="Unassembled WGS sequence"/>
</dbReference>
<dbReference type="Pfam" id="PF01297">
    <property type="entry name" value="ZnuA"/>
    <property type="match status" value="1"/>
</dbReference>
<evidence type="ECO:0008006" key="3">
    <source>
        <dbReference type="Google" id="ProtNLM"/>
    </source>
</evidence>
<comment type="caution">
    <text evidence="1">The sequence shown here is derived from an EMBL/GenBank/DDBJ whole genome shotgun (WGS) entry which is preliminary data.</text>
</comment>
<dbReference type="InterPro" id="IPR006127">
    <property type="entry name" value="ZnuA-like"/>
</dbReference>
<dbReference type="SUPFAM" id="SSF53807">
    <property type="entry name" value="Helical backbone' metal receptor"/>
    <property type="match status" value="1"/>
</dbReference>
<dbReference type="PANTHER" id="PTHR42953">
    <property type="entry name" value="HIGH-AFFINITY ZINC UPTAKE SYSTEM PROTEIN ZNUA-RELATED"/>
    <property type="match status" value="1"/>
</dbReference>
<protein>
    <recommendedName>
        <fullName evidence="3">ABC transporter substrate-binding protein</fullName>
    </recommendedName>
</protein>
<keyword evidence="2" id="KW-1185">Reference proteome</keyword>
<evidence type="ECO:0000313" key="1">
    <source>
        <dbReference type="EMBL" id="TWW09342.1"/>
    </source>
</evidence>
<sequence length="228" mass="24976">MYPWPPTRTVDLSGAIKQFLIEVPDAVTHQHGPDGAHSHKGFVPHTWLSPQLLLLQLPDLETALLKAHPDSRATIQREAGRLRTSLQPLASLAADLRTQLQEQKLAVVTDGPEFLYLLRDLGVDPIRIRWPVSSPVNAAIIEQIQQAAQNNNAALDVFIINSRRPIAAEQPAVDAGFRVLRLDDLEQASSEQNAVARLTSNLRTLQALTAAIPPTAPQQPPCGLSNFQ</sequence>
<dbReference type="GO" id="GO:0030001">
    <property type="term" value="P:metal ion transport"/>
    <property type="evidence" value="ECO:0007669"/>
    <property type="project" value="InterPro"/>
</dbReference>
<accession>A0A5C6M5S4</accession>
<reference evidence="1 2" key="1">
    <citation type="submission" date="2019-08" db="EMBL/GenBank/DDBJ databases">
        <title>100 year-old enigma solved: identification of Planctomyces bekefii, the type genus and species of the phylum Planctomycetes.</title>
        <authorList>
            <person name="Svetlana D.N."/>
            <person name="Overmann J."/>
        </authorList>
    </citation>
    <scope>NUCLEOTIDE SEQUENCE [LARGE SCALE GENOMIC DNA]</scope>
    <source>
        <strain evidence="1">Phe10_nw2017</strain>
    </source>
</reference>
<dbReference type="GO" id="GO:0046872">
    <property type="term" value="F:metal ion binding"/>
    <property type="evidence" value="ECO:0007669"/>
    <property type="project" value="InterPro"/>
</dbReference>
<proteinExistence type="predicted"/>
<dbReference type="InterPro" id="IPR050492">
    <property type="entry name" value="Bact_metal-bind_prot9"/>
</dbReference>
<gene>
    <name evidence="1" type="ORF">E3A20_15300</name>
</gene>
<reference evidence="1 2" key="2">
    <citation type="submission" date="2019-08" db="EMBL/GenBank/DDBJ databases">
        <authorList>
            <person name="Henke P."/>
        </authorList>
    </citation>
    <scope>NUCLEOTIDE SEQUENCE [LARGE SCALE GENOMIC DNA]</scope>
    <source>
        <strain evidence="1">Phe10_nw2017</strain>
    </source>
</reference>
<name>A0A5C6M5S4_9PLAN</name>
<organism evidence="1 2">
    <name type="scientific">Planctomyces bekefii</name>
    <dbReference type="NCBI Taxonomy" id="1653850"/>
    <lineage>
        <taxon>Bacteria</taxon>
        <taxon>Pseudomonadati</taxon>
        <taxon>Planctomycetota</taxon>
        <taxon>Planctomycetia</taxon>
        <taxon>Planctomycetales</taxon>
        <taxon>Planctomycetaceae</taxon>
        <taxon>Planctomyces</taxon>
    </lineage>
</organism>
<evidence type="ECO:0000313" key="2">
    <source>
        <dbReference type="Proteomes" id="UP000321083"/>
    </source>
</evidence>
<dbReference type="EMBL" id="SRHE01000305">
    <property type="protein sequence ID" value="TWW09342.1"/>
    <property type="molecule type" value="Genomic_DNA"/>
</dbReference>
<dbReference type="Gene3D" id="3.40.50.1980">
    <property type="entry name" value="Nitrogenase molybdenum iron protein domain"/>
    <property type="match status" value="1"/>
</dbReference>
<dbReference type="AlphaFoldDB" id="A0A5C6M5S4"/>